<dbReference type="OrthoDB" id="929345at2"/>
<evidence type="ECO:0000313" key="1">
    <source>
        <dbReference type="EMBL" id="GAU07717.1"/>
    </source>
</evidence>
<organism evidence="1 2">
    <name type="scientific">Desulfoplanes formicivorans</name>
    <dbReference type="NCBI Taxonomy" id="1592317"/>
    <lineage>
        <taxon>Bacteria</taxon>
        <taxon>Pseudomonadati</taxon>
        <taxon>Thermodesulfobacteriota</taxon>
        <taxon>Desulfovibrionia</taxon>
        <taxon>Desulfovibrionales</taxon>
        <taxon>Desulfoplanaceae</taxon>
        <taxon>Desulfoplanes</taxon>
    </lineage>
</organism>
<evidence type="ECO:0008006" key="3">
    <source>
        <dbReference type="Google" id="ProtNLM"/>
    </source>
</evidence>
<sequence length="304" mass="35939">MDKKVDVVINVFGKPYQTALSILSLFKYSWKHIRKVYIILEKENKKNQICLLKELLFYVRKRIVFYSPKNWFWVYAVDPNEFAKEEVRLGLRYQYGIENSDAGYIYIMHNDVVHYVDVIGKYLAYIGSHIAIGKIGMCHNCPAFWADICDGNRYLNYRPSIEELRALYHEAIPPHGWKGFMYHLKDFCDEYRSQPWPLPCCRVNEFSCLIDLKQYKDVTMPYGTAYPFGAYGSCGDYLLDIACRWFHDVNLLGYTCKNFMLKKHELFHIGGHAAMFNKELYVDNEMFAHDELRRMSLLGRNVHF</sequence>
<reference evidence="2" key="1">
    <citation type="submission" date="2016-06" db="EMBL/GenBank/DDBJ databases">
        <title>Draft genome sequence of Desulfoplanes formicivorans strain Pf12B.</title>
        <authorList>
            <person name="Watanabe M."/>
            <person name="Kojima H."/>
            <person name="Fukui M."/>
        </authorList>
    </citation>
    <scope>NUCLEOTIDE SEQUENCE [LARGE SCALE GENOMIC DNA]</scope>
    <source>
        <strain evidence="2">Pf12B</strain>
    </source>
</reference>
<comment type="caution">
    <text evidence="1">The sequence shown here is derived from an EMBL/GenBank/DDBJ whole genome shotgun (WGS) entry which is preliminary data.</text>
</comment>
<keyword evidence="2" id="KW-1185">Reference proteome</keyword>
<gene>
    <name evidence="1" type="ORF">DPF_0414</name>
</gene>
<proteinExistence type="predicted"/>
<dbReference type="Proteomes" id="UP000095200">
    <property type="component" value="Unassembled WGS sequence"/>
</dbReference>
<dbReference type="EMBL" id="BDFE01000006">
    <property type="protein sequence ID" value="GAU07717.1"/>
    <property type="molecule type" value="Genomic_DNA"/>
</dbReference>
<protein>
    <recommendedName>
        <fullName evidence="3">Glycosyltransferase</fullName>
    </recommendedName>
</protein>
<name>A0A194AC42_9BACT</name>
<evidence type="ECO:0000313" key="2">
    <source>
        <dbReference type="Proteomes" id="UP000095200"/>
    </source>
</evidence>
<dbReference type="RefSeq" id="WP_069857218.1">
    <property type="nucleotide sequence ID" value="NZ_BDFE01000006.1"/>
</dbReference>
<dbReference type="AlphaFoldDB" id="A0A194AC42"/>
<accession>A0A194AC42</accession>